<keyword evidence="6" id="KW-0804">Transcription</keyword>
<dbReference type="RefSeq" id="XP_040674580.1">
    <property type="nucleotide sequence ID" value="XM_040809424.1"/>
</dbReference>
<evidence type="ECO:0000256" key="4">
    <source>
        <dbReference type="ARBA" id="ARBA00023015"/>
    </source>
</evidence>
<evidence type="ECO:0000313" key="10">
    <source>
        <dbReference type="Proteomes" id="UP000184073"/>
    </source>
</evidence>
<evidence type="ECO:0000259" key="8">
    <source>
        <dbReference type="PROSITE" id="PS50048"/>
    </source>
</evidence>
<dbReference type="PANTHER" id="PTHR31845">
    <property type="entry name" value="FINGER DOMAIN PROTEIN, PUTATIVE-RELATED"/>
    <property type="match status" value="1"/>
</dbReference>
<evidence type="ECO:0000256" key="2">
    <source>
        <dbReference type="ARBA" id="ARBA00022723"/>
    </source>
</evidence>
<dbReference type="PROSITE" id="PS00463">
    <property type="entry name" value="ZN2_CY6_FUNGAL_1"/>
    <property type="match status" value="1"/>
</dbReference>
<keyword evidence="2" id="KW-0479">Metal-binding</keyword>
<dbReference type="GO" id="GO:0000981">
    <property type="term" value="F:DNA-binding transcription factor activity, RNA polymerase II-specific"/>
    <property type="evidence" value="ECO:0007669"/>
    <property type="project" value="InterPro"/>
</dbReference>
<dbReference type="GO" id="GO:0008270">
    <property type="term" value="F:zinc ion binding"/>
    <property type="evidence" value="ECO:0007669"/>
    <property type="project" value="InterPro"/>
</dbReference>
<comment type="subcellular location">
    <subcellularLocation>
        <location evidence="1">Nucleus</location>
    </subcellularLocation>
</comment>
<proteinExistence type="predicted"/>
<dbReference type="VEuPathDB" id="FungiDB:ASPVEDRAFT_204662"/>
<dbReference type="GO" id="GO:0006351">
    <property type="term" value="P:DNA-templated transcription"/>
    <property type="evidence" value="ECO:0007669"/>
    <property type="project" value="InterPro"/>
</dbReference>
<dbReference type="GeneID" id="63724935"/>
<dbReference type="InterPro" id="IPR036864">
    <property type="entry name" value="Zn2-C6_fun-type_DNA-bd_sf"/>
</dbReference>
<dbReference type="OrthoDB" id="1925334at2759"/>
<dbReference type="Pfam" id="PF00172">
    <property type="entry name" value="Zn_clus"/>
    <property type="match status" value="1"/>
</dbReference>
<dbReference type="SMART" id="SM00066">
    <property type="entry name" value="GAL4"/>
    <property type="match status" value="1"/>
</dbReference>
<accession>A0A1L9Q555</accession>
<dbReference type="CDD" id="cd00067">
    <property type="entry name" value="GAL4"/>
    <property type="match status" value="1"/>
</dbReference>
<dbReference type="GO" id="GO:0000976">
    <property type="term" value="F:transcription cis-regulatory region binding"/>
    <property type="evidence" value="ECO:0007669"/>
    <property type="project" value="TreeGrafter"/>
</dbReference>
<evidence type="ECO:0000313" key="9">
    <source>
        <dbReference type="EMBL" id="OJJ08818.1"/>
    </source>
</evidence>
<dbReference type="GO" id="GO:0005634">
    <property type="term" value="C:nucleus"/>
    <property type="evidence" value="ECO:0007669"/>
    <property type="project" value="UniProtKB-SubCell"/>
</dbReference>
<dbReference type="CDD" id="cd12148">
    <property type="entry name" value="fungal_TF_MHR"/>
    <property type="match status" value="1"/>
</dbReference>
<reference evidence="10" key="1">
    <citation type="journal article" date="2017" name="Genome Biol.">
        <title>Comparative genomics reveals high biological diversity and specific adaptations in the industrially and medically important fungal genus Aspergillus.</title>
        <authorList>
            <person name="de Vries R.P."/>
            <person name="Riley R."/>
            <person name="Wiebenga A."/>
            <person name="Aguilar-Osorio G."/>
            <person name="Amillis S."/>
            <person name="Uchima C.A."/>
            <person name="Anderluh G."/>
            <person name="Asadollahi M."/>
            <person name="Askin M."/>
            <person name="Barry K."/>
            <person name="Battaglia E."/>
            <person name="Bayram O."/>
            <person name="Benocci T."/>
            <person name="Braus-Stromeyer S.A."/>
            <person name="Caldana C."/>
            <person name="Canovas D."/>
            <person name="Cerqueira G.C."/>
            <person name="Chen F."/>
            <person name="Chen W."/>
            <person name="Choi C."/>
            <person name="Clum A."/>
            <person name="Dos Santos R.A."/>
            <person name="Damasio A.R."/>
            <person name="Diallinas G."/>
            <person name="Emri T."/>
            <person name="Fekete E."/>
            <person name="Flipphi M."/>
            <person name="Freyberg S."/>
            <person name="Gallo A."/>
            <person name="Gournas C."/>
            <person name="Habgood R."/>
            <person name="Hainaut M."/>
            <person name="Harispe M.L."/>
            <person name="Henrissat B."/>
            <person name="Hilden K.S."/>
            <person name="Hope R."/>
            <person name="Hossain A."/>
            <person name="Karabika E."/>
            <person name="Karaffa L."/>
            <person name="Karanyi Z."/>
            <person name="Krasevec N."/>
            <person name="Kuo A."/>
            <person name="Kusch H."/>
            <person name="LaButti K."/>
            <person name="Lagendijk E.L."/>
            <person name="Lapidus A."/>
            <person name="Levasseur A."/>
            <person name="Lindquist E."/>
            <person name="Lipzen A."/>
            <person name="Logrieco A.F."/>
            <person name="MacCabe A."/>
            <person name="Maekelae M.R."/>
            <person name="Malavazi I."/>
            <person name="Melin P."/>
            <person name="Meyer V."/>
            <person name="Mielnichuk N."/>
            <person name="Miskei M."/>
            <person name="Molnar A.P."/>
            <person name="Mule G."/>
            <person name="Ngan C.Y."/>
            <person name="Orejas M."/>
            <person name="Orosz E."/>
            <person name="Ouedraogo J.P."/>
            <person name="Overkamp K.M."/>
            <person name="Park H.-S."/>
            <person name="Perrone G."/>
            <person name="Piumi F."/>
            <person name="Punt P.J."/>
            <person name="Ram A.F."/>
            <person name="Ramon A."/>
            <person name="Rauscher S."/>
            <person name="Record E."/>
            <person name="Riano-Pachon D.M."/>
            <person name="Robert V."/>
            <person name="Roehrig J."/>
            <person name="Ruller R."/>
            <person name="Salamov A."/>
            <person name="Salih N.S."/>
            <person name="Samson R.A."/>
            <person name="Sandor E."/>
            <person name="Sanguinetti M."/>
            <person name="Schuetze T."/>
            <person name="Sepcic K."/>
            <person name="Shelest E."/>
            <person name="Sherlock G."/>
            <person name="Sophianopoulou V."/>
            <person name="Squina F.M."/>
            <person name="Sun H."/>
            <person name="Susca A."/>
            <person name="Todd R.B."/>
            <person name="Tsang A."/>
            <person name="Unkles S.E."/>
            <person name="van de Wiele N."/>
            <person name="van Rossen-Uffink D."/>
            <person name="Oliveira J.V."/>
            <person name="Vesth T.C."/>
            <person name="Visser J."/>
            <person name="Yu J.-H."/>
            <person name="Zhou M."/>
            <person name="Andersen M.R."/>
            <person name="Archer D.B."/>
            <person name="Baker S.E."/>
            <person name="Benoit I."/>
            <person name="Brakhage A.A."/>
            <person name="Braus G.H."/>
            <person name="Fischer R."/>
            <person name="Frisvad J.C."/>
            <person name="Goldman G.H."/>
            <person name="Houbraken J."/>
            <person name="Oakley B."/>
            <person name="Pocsi I."/>
            <person name="Scazzocchio C."/>
            <person name="Seiboth B."/>
            <person name="vanKuyk P.A."/>
            <person name="Wortman J."/>
            <person name="Dyer P.S."/>
            <person name="Grigoriev I.V."/>
        </authorList>
    </citation>
    <scope>NUCLEOTIDE SEQUENCE [LARGE SCALE GENOMIC DNA]</scope>
    <source>
        <strain evidence="10">CBS 583.65</strain>
    </source>
</reference>
<dbReference type="SUPFAM" id="SSF57701">
    <property type="entry name" value="Zn2/Cys6 DNA-binding domain"/>
    <property type="match status" value="1"/>
</dbReference>
<dbReference type="EMBL" id="KV878141">
    <property type="protein sequence ID" value="OJJ08818.1"/>
    <property type="molecule type" value="Genomic_DNA"/>
</dbReference>
<dbReference type="InterPro" id="IPR001138">
    <property type="entry name" value="Zn2Cys6_DnaBD"/>
</dbReference>
<keyword evidence="7" id="KW-0539">Nucleus</keyword>
<sequence length="609" mass="68498">MSPVARQTQESTSPRPVRKVRACTGCRSLKIKCRMPQHGPPCARCQSRTLQCRVDRNPQSLLDESDKWRRTVSGNVSQLQTAVNVLLRMAELPALASYDRSDNDQTPAAAAADESDALMQPAPIATAADEVETDIYGSPINSLYQLTRMPSTDGGSNGAVSQDIEPANDFISRGCIGENAARHLFRRFVDRFDHFCYGIICPHETLDSLRRSSTLLTAAVCTVGALHEAERSTDFTVCHKELLRLLSTRMLTYRYSVDDIRALLVASYWLGNISYTLIGHAIRTATILNYHQAYFMAIKGDQRSFERARLWYVLYIMDHHSSILYSRPALISANQEPHQQWERFISSEHGGEPDVRMSSQVALYHIIAKVKDVFGSQSAQLLPDHCLYQLRGYFSDLDRWYMAWGNRMKTNPYVGNFPVDGAILHYHFARLHMCSYIFRGITSQTAQNVSDQVREYASLAVTSATAVLELVLERDDLRNALVGMPVYFHGMITFAAVFLIKAATTNFLGLTTVDADAAFALLDRCVRELRSQRAARQHLIYHISRGLEEMMARARPTMNENGESGGITATQEEVAAIDSLFALDTFDLLRYPLEYNEDVLANGDYQWAV</sequence>
<protein>
    <recommendedName>
        <fullName evidence="8">Zn(2)-C6 fungal-type domain-containing protein</fullName>
    </recommendedName>
</protein>
<keyword evidence="5" id="KW-0238">DNA-binding</keyword>
<dbReference type="AlphaFoldDB" id="A0A1L9Q555"/>
<name>A0A1L9Q555_ASPVE</name>
<evidence type="ECO:0000256" key="7">
    <source>
        <dbReference type="ARBA" id="ARBA00023242"/>
    </source>
</evidence>
<evidence type="ECO:0000256" key="3">
    <source>
        <dbReference type="ARBA" id="ARBA00022833"/>
    </source>
</evidence>
<evidence type="ECO:0000256" key="6">
    <source>
        <dbReference type="ARBA" id="ARBA00023163"/>
    </source>
</evidence>
<keyword evidence="10" id="KW-1185">Reference proteome</keyword>
<dbReference type="InterPro" id="IPR007219">
    <property type="entry name" value="XnlR_reg_dom"/>
</dbReference>
<keyword evidence="3" id="KW-0862">Zinc</keyword>
<dbReference type="SMART" id="SM00906">
    <property type="entry name" value="Fungal_trans"/>
    <property type="match status" value="1"/>
</dbReference>
<dbReference type="PROSITE" id="PS50048">
    <property type="entry name" value="ZN2_CY6_FUNGAL_2"/>
    <property type="match status" value="1"/>
</dbReference>
<organism evidence="9 10">
    <name type="scientific">Aspergillus versicolor CBS 583.65</name>
    <dbReference type="NCBI Taxonomy" id="1036611"/>
    <lineage>
        <taxon>Eukaryota</taxon>
        <taxon>Fungi</taxon>
        <taxon>Dikarya</taxon>
        <taxon>Ascomycota</taxon>
        <taxon>Pezizomycotina</taxon>
        <taxon>Eurotiomycetes</taxon>
        <taxon>Eurotiomycetidae</taxon>
        <taxon>Eurotiales</taxon>
        <taxon>Aspergillaceae</taxon>
        <taxon>Aspergillus</taxon>
        <taxon>Aspergillus subgen. Nidulantes</taxon>
    </lineage>
</organism>
<dbReference type="Gene3D" id="4.10.240.10">
    <property type="entry name" value="Zn(2)-C6 fungal-type DNA-binding domain"/>
    <property type="match status" value="1"/>
</dbReference>
<evidence type="ECO:0000256" key="1">
    <source>
        <dbReference type="ARBA" id="ARBA00004123"/>
    </source>
</evidence>
<dbReference type="InterPro" id="IPR051089">
    <property type="entry name" value="prtT"/>
</dbReference>
<evidence type="ECO:0000256" key="5">
    <source>
        <dbReference type="ARBA" id="ARBA00023125"/>
    </source>
</evidence>
<dbReference type="PANTHER" id="PTHR31845:SF17">
    <property type="entry name" value="ZN(II)2CYS6 TRANSCRIPTION FACTOR (EUROFUNG)"/>
    <property type="match status" value="1"/>
</dbReference>
<dbReference type="Proteomes" id="UP000184073">
    <property type="component" value="Unassembled WGS sequence"/>
</dbReference>
<feature type="domain" description="Zn(2)-C6 fungal-type" evidence="8">
    <location>
        <begin position="22"/>
        <end position="54"/>
    </location>
</feature>
<keyword evidence="4" id="KW-0805">Transcription regulation</keyword>
<gene>
    <name evidence="9" type="ORF">ASPVEDRAFT_204662</name>
</gene>